<gene>
    <name evidence="1" type="ORF">Amon02_000002700</name>
</gene>
<sequence length="821" mass="93779">MSQENQEGREIQEGQEVQEGQEHQEGQEVQEGQEHQENKEIIRTSDFDPKIYDSDDPKSTSILHYNLWRVFINNILPETELSQQQQQSDQSSAQSSGQQPPTGDDDTRSSTHEDAQSTNITAQEPSATIRHQEEDIDSTHIPHPRARTDQTSLHREDPNDSLSNYCATASPDITRRSVKRNPEAREKLWKLSDFNKREKNYPGCTVTIADFSQTRFRFERRTIYTKEAHGDKQYTAIQDCDPKATPKRVFLEKLEKSKVGLKKSLKHKPSWSNLRWVNVNGIEKDSFFSIIDGFKLDSKATNYMFNAGDNFNVDTYSDGQLFCELCVLHCFEDNTNVDQSAALFEPTQKETMVEKLHRLFPNVTTYLSDKSKLRKFEPDKVHQSLFADDEDVEFERNAAKFEASKLLKTFNYSIGVERAWLFMTKKKEVISFFENTGEQVEEVVLFDFIRNLRFHGEMETDKSVCFENILSAFALNLEKLVTLYQSLLYRFKVDLNTNASTKRLQKLHLMTDELNALKVRVDRLAKMVEMLIGLASLSEGSKPYMMELRETLEGDARTIKEMIDSIKNLIDLTFNQVAANTNKYMALLALVSMVFLPMSFVTSFFGMNYFNQPLHHIGVFWVSSVALTMVTVCFVGFPSIKRALCDAYERASNIYYHLQYEITILNKIIKYRRDERRRLKNGKFSTTTTQSQETGIQSQTTGIQTQGAGSGIAQARSSNRHVIRPSISSNVSQAVRSAISSNHREQNSNIDVNFNNSRTPPNVSNTVQSSSFSKASSISMFSRPNDDILPSSSTIRHSTNSNVDTQNHDATSVSWVSDEIV</sequence>
<comment type="caution">
    <text evidence="1">The sequence shown here is derived from an EMBL/GenBank/DDBJ whole genome shotgun (WGS) entry which is preliminary data.</text>
</comment>
<evidence type="ECO:0000313" key="1">
    <source>
        <dbReference type="EMBL" id="GME70100.1"/>
    </source>
</evidence>
<name>A0ACB5SS74_AMBMO</name>
<keyword evidence="2" id="KW-1185">Reference proteome</keyword>
<organism evidence="1 2">
    <name type="scientific">Ambrosiozyma monospora</name>
    <name type="common">Yeast</name>
    <name type="synonym">Endomycopsis monosporus</name>
    <dbReference type="NCBI Taxonomy" id="43982"/>
    <lineage>
        <taxon>Eukaryota</taxon>
        <taxon>Fungi</taxon>
        <taxon>Dikarya</taxon>
        <taxon>Ascomycota</taxon>
        <taxon>Saccharomycotina</taxon>
        <taxon>Pichiomycetes</taxon>
        <taxon>Pichiales</taxon>
        <taxon>Pichiaceae</taxon>
        <taxon>Ambrosiozyma</taxon>
    </lineage>
</organism>
<protein>
    <submittedName>
        <fullName evidence="1">Unnamed protein product</fullName>
    </submittedName>
</protein>
<proteinExistence type="predicted"/>
<dbReference type="EMBL" id="BSXS01000001">
    <property type="protein sequence ID" value="GME70100.1"/>
    <property type="molecule type" value="Genomic_DNA"/>
</dbReference>
<accession>A0ACB5SS74</accession>
<evidence type="ECO:0000313" key="2">
    <source>
        <dbReference type="Proteomes" id="UP001165064"/>
    </source>
</evidence>
<reference evidence="1" key="1">
    <citation type="submission" date="2023-04" db="EMBL/GenBank/DDBJ databases">
        <title>Ambrosiozyma monospora NBRC 10751.</title>
        <authorList>
            <person name="Ichikawa N."/>
            <person name="Sato H."/>
            <person name="Tonouchi N."/>
        </authorList>
    </citation>
    <scope>NUCLEOTIDE SEQUENCE</scope>
    <source>
        <strain evidence="1">NBRC 10751</strain>
    </source>
</reference>
<dbReference type="Proteomes" id="UP001165064">
    <property type="component" value="Unassembled WGS sequence"/>
</dbReference>